<dbReference type="PANTHER" id="PTHR47027:SF20">
    <property type="entry name" value="REVERSE TRANSCRIPTASE-LIKE PROTEIN WITH RNA-DIRECTED DNA POLYMERASE DOMAIN"/>
    <property type="match status" value="1"/>
</dbReference>
<dbReference type="CDD" id="cd09076">
    <property type="entry name" value="L1-EN"/>
    <property type="match status" value="1"/>
</dbReference>
<comment type="caution">
    <text evidence="3">The sequence shown here is derived from an EMBL/GenBank/DDBJ whole genome shotgun (WGS) entry which is preliminary data.</text>
</comment>
<protein>
    <recommendedName>
        <fullName evidence="2">Reverse transcriptase domain-containing protein</fullName>
    </recommendedName>
</protein>
<evidence type="ECO:0000256" key="1">
    <source>
        <dbReference type="SAM" id="Coils"/>
    </source>
</evidence>
<dbReference type="InterPro" id="IPR000477">
    <property type="entry name" value="RT_dom"/>
</dbReference>
<dbReference type="PANTHER" id="PTHR47027">
    <property type="entry name" value="REVERSE TRANSCRIPTASE DOMAIN-CONTAINING PROTEIN"/>
    <property type="match status" value="1"/>
</dbReference>
<proteinExistence type="predicted"/>
<dbReference type="InterPro" id="IPR043502">
    <property type="entry name" value="DNA/RNA_pol_sf"/>
</dbReference>
<keyword evidence="4" id="KW-1185">Reference proteome</keyword>
<dbReference type="InterPro" id="IPR036691">
    <property type="entry name" value="Endo/exonu/phosph_ase_sf"/>
</dbReference>
<feature type="domain" description="Reverse transcriptase" evidence="2">
    <location>
        <begin position="490"/>
        <end position="755"/>
    </location>
</feature>
<name>A0ABR1CF43_NECAM</name>
<dbReference type="SUPFAM" id="SSF56672">
    <property type="entry name" value="DNA/RNA polymerases"/>
    <property type="match status" value="1"/>
</dbReference>
<dbReference type="CDD" id="cd01650">
    <property type="entry name" value="RT_nLTR_like"/>
    <property type="match status" value="1"/>
</dbReference>
<evidence type="ECO:0000313" key="4">
    <source>
        <dbReference type="Proteomes" id="UP001303046"/>
    </source>
</evidence>
<sequence>MATGERRSNLRLLRTSLILDQGDTRTTRHGDCLRLCTYNARTVSIDADLHALLGAAERIKFHVIALQETKCRRSDVRQMNDGTLVIRGENVPSRNVGDPVTSSGHSLRQKSISIINCCSPTSAVDDSELDAFYEELEEVVRNEKSFYKFVVGNFNAKLGKATEEEYRIGRFGLGDRNEIGNRVAGLLSAARLFRGNSFFMKNDHRRWTWETPNGATRAEIDHILTNRRWCLLDVSVVPSFCSGSDHRLLRAKIRLSHTMEKNICYRQRRRKEVVYDDCVLEDSLSQGDWHIEEDPNVDYEMLLRGLRACAERASKPRTTNLDRISKTTKELLERRRALRLDPNASHIERLVANTSCREALQEDLLKYRQKKILEAAQRRTSLKKCRRDLREYNIPLATLLSEDGTRTSSRREMEIITERFYSNLFRSSTPVSSPIIPTGEAPPRILPSEVRVAIKSMKPGTAPGPDFISAGFLRAGGHPLHVILAAHMTSFLQKERIPDQWKTSRTVLIHKKGDREDLRNYRPICLLSVLYKVFTKIILTRISRTLDEAQPQEQAGFRQGFSCLDHIQTVSRVIEVCREYRLPLVLTFVDYEKAFDSVETNAILSALVDQGVDASYVRTLANCYERCTTRIQLFHRPLTIPIGKGVRQGDTISPKPYALQWIMKSLSWEERGIRVDGRFLSNLRFADDIVLFSSSTSEAETMLNELNEAGKRIGLRINRKNTQFMKNAHCEDGGLQLEGSQIVETPSYVYLGRSMNMENDLKEELNRRMRAASAAFAAVREATDKLTDQDLRAHLFDSTVLPSFCYAAETWADTAVKLGSQEATYYPQSP</sequence>
<dbReference type="Gene3D" id="3.60.10.10">
    <property type="entry name" value="Endonuclease/exonuclease/phosphatase"/>
    <property type="match status" value="1"/>
</dbReference>
<dbReference type="PROSITE" id="PS50878">
    <property type="entry name" value="RT_POL"/>
    <property type="match status" value="1"/>
</dbReference>
<dbReference type="EMBL" id="JAVFWL010000002">
    <property type="protein sequence ID" value="KAK6737064.1"/>
    <property type="molecule type" value="Genomic_DNA"/>
</dbReference>
<reference evidence="3 4" key="1">
    <citation type="submission" date="2023-08" db="EMBL/GenBank/DDBJ databases">
        <title>A Necator americanus chromosomal reference genome.</title>
        <authorList>
            <person name="Ilik V."/>
            <person name="Petrzelkova K.J."/>
            <person name="Pardy F."/>
            <person name="Fuh T."/>
            <person name="Niatou-Singa F.S."/>
            <person name="Gouil Q."/>
            <person name="Baker L."/>
            <person name="Ritchie M.E."/>
            <person name="Jex A.R."/>
            <person name="Gazzola D."/>
            <person name="Li H."/>
            <person name="Toshio Fujiwara R."/>
            <person name="Zhan B."/>
            <person name="Aroian R.V."/>
            <person name="Pafco B."/>
            <person name="Schwarz E.M."/>
        </authorList>
    </citation>
    <scope>NUCLEOTIDE SEQUENCE [LARGE SCALE GENOMIC DNA]</scope>
    <source>
        <strain evidence="3 4">Aroian</strain>
        <tissue evidence="3">Whole animal</tissue>
    </source>
</reference>
<dbReference type="Pfam" id="PF00078">
    <property type="entry name" value="RVT_1"/>
    <property type="match status" value="1"/>
</dbReference>
<dbReference type="Pfam" id="PF03372">
    <property type="entry name" value="Exo_endo_phos"/>
    <property type="match status" value="1"/>
</dbReference>
<evidence type="ECO:0000313" key="3">
    <source>
        <dbReference type="EMBL" id="KAK6737064.1"/>
    </source>
</evidence>
<keyword evidence="1" id="KW-0175">Coiled coil</keyword>
<organism evidence="3 4">
    <name type="scientific">Necator americanus</name>
    <name type="common">Human hookworm</name>
    <dbReference type="NCBI Taxonomy" id="51031"/>
    <lineage>
        <taxon>Eukaryota</taxon>
        <taxon>Metazoa</taxon>
        <taxon>Ecdysozoa</taxon>
        <taxon>Nematoda</taxon>
        <taxon>Chromadorea</taxon>
        <taxon>Rhabditida</taxon>
        <taxon>Rhabditina</taxon>
        <taxon>Rhabditomorpha</taxon>
        <taxon>Strongyloidea</taxon>
        <taxon>Ancylostomatidae</taxon>
        <taxon>Bunostominae</taxon>
        <taxon>Necator</taxon>
    </lineage>
</organism>
<evidence type="ECO:0000259" key="2">
    <source>
        <dbReference type="PROSITE" id="PS50878"/>
    </source>
</evidence>
<dbReference type="SUPFAM" id="SSF56219">
    <property type="entry name" value="DNase I-like"/>
    <property type="match status" value="1"/>
</dbReference>
<gene>
    <name evidence="3" type="primary">Necator_chrII.g7435</name>
    <name evidence="3" type="ORF">RB195_019642</name>
</gene>
<feature type="coiled-coil region" evidence="1">
    <location>
        <begin position="755"/>
        <end position="782"/>
    </location>
</feature>
<dbReference type="InterPro" id="IPR005135">
    <property type="entry name" value="Endo/exonuclease/phosphatase"/>
</dbReference>
<accession>A0ABR1CF43</accession>
<dbReference type="Proteomes" id="UP001303046">
    <property type="component" value="Unassembled WGS sequence"/>
</dbReference>